<dbReference type="Gene3D" id="1.10.3720.10">
    <property type="entry name" value="MetI-like"/>
    <property type="match status" value="1"/>
</dbReference>
<evidence type="ECO:0000256" key="6">
    <source>
        <dbReference type="ARBA" id="ARBA00023136"/>
    </source>
</evidence>
<keyword evidence="2 7" id="KW-0813">Transport</keyword>
<protein>
    <submittedName>
        <fullName evidence="9">ABC-type transporter, integral membrane subunit</fullName>
    </submittedName>
</protein>
<proteinExistence type="inferred from homology"/>
<feature type="domain" description="ABC transmembrane type-1" evidence="8">
    <location>
        <begin position="171"/>
        <end position="363"/>
    </location>
</feature>
<evidence type="ECO:0000259" key="8">
    <source>
        <dbReference type="PROSITE" id="PS50928"/>
    </source>
</evidence>
<dbReference type="PROSITE" id="PS50928">
    <property type="entry name" value="ABC_TM1"/>
    <property type="match status" value="1"/>
</dbReference>
<dbReference type="RefSeq" id="WP_014623931.1">
    <property type="nucleotide sequence ID" value="NC_017583.1"/>
</dbReference>
<keyword evidence="4 7" id="KW-0812">Transmembrane</keyword>
<dbReference type="SUPFAM" id="SSF161098">
    <property type="entry name" value="MetI-like"/>
    <property type="match status" value="1"/>
</dbReference>
<feature type="transmembrane region" description="Helical" evidence="7">
    <location>
        <begin position="342"/>
        <end position="363"/>
    </location>
</feature>
<dbReference type="HOGENOM" id="CLU_016047_1_2_12"/>
<name>G0GDA5_WINT7</name>
<feature type="transmembrane region" description="Helical" evidence="7">
    <location>
        <begin position="208"/>
        <end position="229"/>
    </location>
</feature>
<dbReference type="CDD" id="cd06261">
    <property type="entry name" value="TM_PBP2"/>
    <property type="match status" value="1"/>
</dbReference>
<accession>G0GDA5</accession>
<keyword evidence="10" id="KW-1185">Reference proteome</keyword>
<evidence type="ECO:0000256" key="7">
    <source>
        <dbReference type="RuleBase" id="RU363032"/>
    </source>
</evidence>
<dbReference type="InterPro" id="IPR035906">
    <property type="entry name" value="MetI-like_sf"/>
</dbReference>
<dbReference type="EMBL" id="CP002903">
    <property type="protein sequence ID" value="AEJ60531.1"/>
    <property type="molecule type" value="Genomic_DNA"/>
</dbReference>
<evidence type="ECO:0000256" key="2">
    <source>
        <dbReference type="ARBA" id="ARBA00022448"/>
    </source>
</evidence>
<feature type="transmembrane region" description="Helical" evidence="7">
    <location>
        <begin position="20"/>
        <end position="47"/>
    </location>
</feature>
<evidence type="ECO:0000256" key="1">
    <source>
        <dbReference type="ARBA" id="ARBA00004651"/>
    </source>
</evidence>
<keyword evidence="5 7" id="KW-1133">Transmembrane helix</keyword>
<comment type="subcellular location">
    <subcellularLocation>
        <location evidence="1 7">Cell membrane</location>
        <topology evidence="1 7">Multi-pass membrane protein</topology>
    </subcellularLocation>
</comment>
<dbReference type="Pfam" id="PF00528">
    <property type="entry name" value="BPD_transp_1"/>
    <property type="match status" value="1"/>
</dbReference>
<feature type="transmembrane region" description="Helical" evidence="7">
    <location>
        <begin position="284"/>
        <end position="309"/>
    </location>
</feature>
<keyword evidence="3" id="KW-1003">Cell membrane</keyword>
<dbReference type="GO" id="GO:0055085">
    <property type="term" value="P:transmembrane transport"/>
    <property type="evidence" value="ECO:0007669"/>
    <property type="project" value="InterPro"/>
</dbReference>
<dbReference type="AlphaFoldDB" id="G0GDA5"/>
<evidence type="ECO:0000256" key="3">
    <source>
        <dbReference type="ARBA" id="ARBA00022475"/>
    </source>
</evidence>
<evidence type="ECO:0000256" key="4">
    <source>
        <dbReference type="ARBA" id="ARBA00022692"/>
    </source>
</evidence>
<dbReference type="OrthoDB" id="9787837at2"/>
<evidence type="ECO:0000313" key="10">
    <source>
        <dbReference type="Proteomes" id="UP000007254"/>
    </source>
</evidence>
<feature type="transmembrane region" description="Helical" evidence="7">
    <location>
        <begin position="241"/>
        <end position="263"/>
    </location>
</feature>
<dbReference type="KEGG" id="stq:Spith_0245"/>
<dbReference type="PANTHER" id="PTHR43744">
    <property type="entry name" value="ABC TRANSPORTER PERMEASE PROTEIN MG189-RELATED-RELATED"/>
    <property type="match status" value="1"/>
</dbReference>
<dbReference type="PANTHER" id="PTHR43744:SF12">
    <property type="entry name" value="ABC TRANSPORTER PERMEASE PROTEIN MG189-RELATED"/>
    <property type="match status" value="1"/>
</dbReference>
<dbReference type="InterPro" id="IPR000515">
    <property type="entry name" value="MetI-like"/>
</dbReference>
<comment type="similarity">
    <text evidence="7">Belongs to the binding-protein-dependent transport system permease family.</text>
</comment>
<feature type="transmembrane region" description="Helical" evidence="7">
    <location>
        <begin position="175"/>
        <end position="196"/>
    </location>
</feature>
<dbReference type="GO" id="GO:0005886">
    <property type="term" value="C:plasma membrane"/>
    <property type="evidence" value="ECO:0007669"/>
    <property type="project" value="UniProtKB-SubCell"/>
</dbReference>
<evidence type="ECO:0000313" key="9">
    <source>
        <dbReference type="EMBL" id="AEJ60531.1"/>
    </source>
</evidence>
<sequence length="378" mass="42037">MTGTNGTHIVEGKRSLPERVLIIVSRVFAYVFLGSWALVTLLPLFWLSYSSFKSNEELNRDIFAFPYELFDNLDDEYVVIRPNPTLRYPYDPKKDTRERLIIESTSIAPQRRIHVFFLPKDELPPHIASLEPGDTLRVRDLPPKFQRQIHWRTVFFNYISAISYGKLAGKFVNSVIYAGVSTVLIVLLSIMVGFGLSKFPFRRLSQIIGGYFGLGYLLSIPSIIIPLFLLMRSLHLVDTRIGVILVYTAFGLPLGVMLSTQFISGLPSSLVESAAIDGASVFRTFWSVILPMSMPVAVTIAIINGLGIWNEFVLVLVLASSEATKSLPVAVYAFTSLTSTQLGWQLAALVLVTLPVVILYLAFNKRITEGVVAGAIKG</sequence>
<organism evidence="9 10">
    <name type="scientific">Winmispira thermophila (strain ATCC 700085 / DSM 6578 / Z-1203)</name>
    <name type="common">Spirochaeta thermophila</name>
    <dbReference type="NCBI Taxonomy" id="869211"/>
    <lineage>
        <taxon>Bacteria</taxon>
        <taxon>Pseudomonadati</taxon>
        <taxon>Spirochaetota</taxon>
        <taxon>Spirochaetia</taxon>
        <taxon>Winmispirales</taxon>
        <taxon>Winmispiraceae</taxon>
        <taxon>Winmispira</taxon>
    </lineage>
</organism>
<dbReference type="Proteomes" id="UP000007254">
    <property type="component" value="Chromosome"/>
</dbReference>
<dbReference type="STRING" id="869211.Spith_0245"/>
<keyword evidence="6 7" id="KW-0472">Membrane</keyword>
<gene>
    <name evidence="9" type="ordered locus">Spith_0245</name>
</gene>
<evidence type="ECO:0000256" key="5">
    <source>
        <dbReference type="ARBA" id="ARBA00022989"/>
    </source>
</evidence>
<reference evidence="9 10" key="1">
    <citation type="submission" date="2011-06" db="EMBL/GenBank/DDBJ databases">
        <title>The complete genome of Spirochaeta thermophila DSM 6578.</title>
        <authorList>
            <consortium name="US DOE Joint Genome Institute (JGI-PGF)"/>
            <person name="Lucas S."/>
            <person name="Lapidus A."/>
            <person name="Bruce D."/>
            <person name="Goodwin L."/>
            <person name="Pitluck S."/>
            <person name="Peters L."/>
            <person name="Kyrpides N."/>
            <person name="Mavromatis K."/>
            <person name="Ivanova N."/>
            <person name="Mikailova N."/>
            <person name="Pagani I."/>
            <person name="Chertkov O."/>
            <person name="Detter J.C."/>
            <person name="Tapia R."/>
            <person name="Han C."/>
            <person name="Land M."/>
            <person name="Hauser L."/>
            <person name="Markowitz V."/>
            <person name="Cheng J.-F."/>
            <person name="Hugenholtz P."/>
            <person name="Woyke T."/>
            <person name="Wu D."/>
            <person name="Spring S."/>
            <person name="Merkhoffer B."/>
            <person name="Schneider S."/>
            <person name="Klenk H.-P."/>
            <person name="Eisen J.A."/>
        </authorList>
    </citation>
    <scope>NUCLEOTIDE SEQUENCE [LARGE SCALE GENOMIC DNA]</scope>
    <source>
        <strain evidence="10">ATCC 700085 / DSM 6578 / Z-1203</strain>
    </source>
</reference>